<evidence type="ECO:0000313" key="3">
    <source>
        <dbReference type="Proteomes" id="UP000315471"/>
    </source>
</evidence>
<keyword evidence="3" id="KW-1185">Reference proteome</keyword>
<accession>A0A5C6EDQ9</accession>
<feature type="transmembrane region" description="Helical" evidence="1">
    <location>
        <begin position="47"/>
        <end position="70"/>
    </location>
</feature>
<dbReference type="Pfam" id="PF20540">
    <property type="entry name" value="DUF6755"/>
    <property type="match status" value="1"/>
</dbReference>
<keyword evidence="1" id="KW-0472">Membrane</keyword>
<reference evidence="2 3" key="1">
    <citation type="submission" date="2019-02" db="EMBL/GenBank/DDBJ databases">
        <title>Deep-cultivation of Planctomycetes and their phenomic and genomic characterization uncovers novel biology.</title>
        <authorList>
            <person name="Wiegand S."/>
            <person name="Jogler M."/>
            <person name="Boedeker C."/>
            <person name="Pinto D."/>
            <person name="Vollmers J."/>
            <person name="Rivas-Marin E."/>
            <person name="Kohn T."/>
            <person name="Peeters S.H."/>
            <person name="Heuer A."/>
            <person name="Rast P."/>
            <person name="Oberbeckmann S."/>
            <person name="Bunk B."/>
            <person name="Jeske O."/>
            <person name="Meyerdierks A."/>
            <person name="Storesund J.E."/>
            <person name="Kallscheuer N."/>
            <person name="Luecker S."/>
            <person name="Lage O.M."/>
            <person name="Pohl T."/>
            <person name="Merkel B.J."/>
            <person name="Hornburger P."/>
            <person name="Mueller R.-W."/>
            <person name="Bruemmer F."/>
            <person name="Labrenz M."/>
            <person name="Spormann A.M."/>
            <person name="Op Den Camp H."/>
            <person name="Overmann J."/>
            <person name="Amann R."/>
            <person name="Jetten M.S.M."/>
            <person name="Mascher T."/>
            <person name="Medema M.H."/>
            <person name="Devos D.P."/>
            <person name="Kaster A.-K."/>
            <person name="Ovreas L."/>
            <person name="Rohde M."/>
            <person name="Galperin M.Y."/>
            <person name="Jogler C."/>
        </authorList>
    </citation>
    <scope>NUCLEOTIDE SEQUENCE [LARGE SCALE GENOMIC DNA]</scope>
    <source>
        <strain evidence="2 3">Q31b</strain>
    </source>
</reference>
<name>A0A5C6EDQ9_9BACT</name>
<keyword evidence="1" id="KW-0812">Transmembrane</keyword>
<organism evidence="2 3">
    <name type="scientific">Novipirellula aureliae</name>
    <dbReference type="NCBI Taxonomy" id="2527966"/>
    <lineage>
        <taxon>Bacteria</taxon>
        <taxon>Pseudomonadati</taxon>
        <taxon>Planctomycetota</taxon>
        <taxon>Planctomycetia</taxon>
        <taxon>Pirellulales</taxon>
        <taxon>Pirellulaceae</taxon>
        <taxon>Novipirellula</taxon>
    </lineage>
</organism>
<feature type="transmembrane region" description="Helical" evidence="1">
    <location>
        <begin position="12"/>
        <end position="35"/>
    </location>
</feature>
<evidence type="ECO:0000313" key="2">
    <source>
        <dbReference type="EMBL" id="TWU45861.1"/>
    </source>
</evidence>
<keyword evidence="1" id="KW-1133">Transmembrane helix</keyword>
<dbReference type="OrthoDB" id="289523at2"/>
<dbReference type="EMBL" id="SJPY01000001">
    <property type="protein sequence ID" value="TWU45861.1"/>
    <property type="molecule type" value="Genomic_DNA"/>
</dbReference>
<dbReference type="RefSeq" id="WP_146598488.1">
    <property type="nucleotide sequence ID" value="NZ_SJPY01000001.1"/>
</dbReference>
<comment type="caution">
    <text evidence="2">The sequence shown here is derived from an EMBL/GenBank/DDBJ whole genome shotgun (WGS) entry which is preliminary data.</text>
</comment>
<proteinExistence type="predicted"/>
<dbReference type="AlphaFoldDB" id="A0A5C6EDQ9"/>
<protein>
    <submittedName>
        <fullName evidence="2">Uncharacterized protein</fullName>
    </submittedName>
</protein>
<dbReference type="InterPro" id="IPR046643">
    <property type="entry name" value="DUF6755"/>
</dbReference>
<sequence length="76" mass="8479">MTDRSQTRRQRLSIVYGILCIVLLLVIMQLWLLTATMNAWLGGNEEIVWPAAIASTVCLGLNLGLMRYLVALDSNT</sequence>
<dbReference type="Proteomes" id="UP000315471">
    <property type="component" value="Unassembled WGS sequence"/>
</dbReference>
<gene>
    <name evidence="2" type="ORF">Q31b_10370</name>
</gene>
<evidence type="ECO:0000256" key="1">
    <source>
        <dbReference type="SAM" id="Phobius"/>
    </source>
</evidence>